<keyword evidence="4 5" id="KW-0472">Membrane</keyword>
<dbReference type="Gene3D" id="1.20.1420.30">
    <property type="entry name" value="NCX, central ion-binding region"/>
    <property type="match status" value="1"/>
</dbReference>
<sequence length="342" mass="35727">MLLYHSLAIILGLITLVWSSDQFVNSAASVAKLLGMSTLMIGLTVVSFGTSAPEIMVALNSAFNNSPGIAVGNAVGSNIANIGLVLGVTALVSALPIRSGLIRREIPLLLLVTGVSGVLMWDLSLDLLDGLILLALLPLTLFIFHKFSHTAQEGDNHDAAEDELLEEVADLPEMSTGKAWVLLTVSLAVLIGSAHILVWGASGVARELGVSELVIGLTIVAIGTSLPELAASVASALKGHHDLAIGNVIGSNLFNLMTVLSVPGIIVTTSIEPLGFSRDYFVMLGLTLALSFFILVKSRTSTSASSGTNMQVGGKLTKLHGLLFLGVYTAYMVQLYLHSTAG</sequence>
<proteinExistence type="predicted"/>
<dbReference type="PANTHER" id="PTHR10846">
    <property type="entry name" value="SODIUM/POTASSIUM/CALCIUM EXCHANGER"/>
    <property type="match status" value="1"/>
</dbReference>
<reference evidence="8" key="1">
    <citation type="journal article" date="2019" name="Int. J. Syst. Evol. Microbiol.">
        <title>The Global Catalogue of Microorganisms (GCM) 10K type strain sequencing project: providing services to taxonomists for standard genome sequencing and annotation.</title>
        <authorList>
            <consortium name="The Broad Institute Genomics Platform"/>
            <consortium name="The Broad Institute Genome Sequencing Center for Infectious Disease"/>
            <person name="Wu L."/>
            <person name="Ma J."/>
        </authorList>
    </citation>
    <scope>NUCLEOTIDE SEQUENCE [LARGE SCALE GENOMIC DNA]</scope>
    <source>
        <strain evidence="8">KCTC 52438</strain>
    </source>
</reference>
<keyword evidence="8" id="KW-1185">Reference proteome</keyword>
<gene>
    <name evidence="7" type="ORF">ACFOEK_06470</name>
</gene>
<feature type="transmembrane region" description="Helical" evidence="5">
    <location>
        <begin position="249"/>
        <end position="268"/>
    </location>
</feature>
<comment type="caution">
    <text evidence="7">The sequence shown here is derived from an EMBL/GenBank/DDBJ whole genome shotgun (WGS) entry which is preliminary data.</text>
</comment>
<dbReference type="InterPro" id="IPR044880">
    <property type="entry name" value="NCX_ion-bd_dom_sf"/>
</dbReference>
<dbReference type="Proteomes" id="UP001595476">
    <property type="component" value="Unassembled WGS sequence"/>
</dbReference>
<evidence type="ECO:0000256" key="2">
    <source>
        <dbReference type="ARBA" id="ARBA00022692"/>
    </source>
</evidence>
<dbReference type="NCBIfam" id="TIGR00367">
    <property type="entry name" value="calcium/sodium antiporter"/>
    <property type="match status" value="1"/>
</dbReference>
<feature type="transmembrane region" description="Helical" evidence="5">
    <location>
        <begin position="69"/>
        <end position="94"/>
    </location>
</feature>
<feature type="transmembrane region" description="Helical" evidence="5">
    <location>
        <begin position="127"/>
        <end position="144"/>
    </location>
</feature>
<keyword evidence="3 5" id="KW-1133">Transmembrane helix</keyword>
<dbReference type="Pfam" id="PF01699">
    <property type="entry name" value="Na_Ca_ex"/>
    <property type="match status" value="2"/>
</dbReference>
<feature type="domain" description="Sodium/calcium exchanger membrane region" evidence="6">
    <location>
        <begin position="179"/>
        <end position="335"/>
    </location>
</feature>
<feature type="transmembrane region" description="Helical" evidence="5">
    <location>
        <begin position="106"/>
        <end position="121"/>
    </location>
</feature>
<evidence type="ECO:0000256" key="1">
    <source>
        <dbReference type="ARBA" id="ARBA00004141"/>
    </source>
</evidence>
<feature type="transmembrane region" description="Helical" evidence="5">
    <location>
        <begin position="213"/>
        <end position="237"/>
    </location>
</feature>
<protein>
    <submittedName>
        <fullName evidence="7">Calcium/sodium antiporter</fullName>
    </submittedName>
</protein>
<organism evidence="7 8">
    <name type="scientific">Litoribrevibacter euphylliae</name>
    <dbReference type="NCBI Taxonomy" id="1834034"/>
    <lineage>
        <taxon>Bacteria</taxon>
        <taxon>Pseudomonadati</taxon>
        <taxon>Pseudomonadota</taxon>
        <taxon>Gammaproteobacteria</taxon>
        <taxon>Oceanospirillales</taxon>
        <taxon>Oceanospirillaceae</taxon>
        <taxon>Litoribrevibacter</taxon>
    </lineage>
</organism>
<dbReference type="PANTHER" id="PTHR10846:SF8">
    <property type="entry name" value="INNER MEMBRANE PROTEIN YRBG"/>
    <property type="match status" value="1"/>
</dbReference>
<dbReference type="InterPro" id="IPR004837">
    <property type="entry name" value="NaCa_Exmemb"/>
</dbReference>
<evidence type="ECO:0000313" key="7">
    <source>
        <dbReference type="EMBL" id="MFC3150662.1"/>
    </source>
</evidence>
<name>A0ABV7HA84_9GAMM</name>
<feature type="transmembrane region" description="Helical" evidence="5">
    <location>
        <begin position="319"/>
        <end position="337"/>
    </location>
</feature>
<keyword evidence="2 5" id="KW-0812">Transmembrane</keyword>
<feature type="transmembrane region" description="Helical" evidence="5">
    <location>
        <begin position="180"/>
        <end position="201"/>
    </location>
</feature>
<evidence type="ECO:0000256" key="5">
    <source>
        <dbReference type="SAM" id="Phobius"/>
    </source>
</evidence>
<feature type="transmembrane region" description="Helical" evidence="5">
    <location>
        <begin position="280"/>
        <end position="298"/>
    </location>
</feature>
<evidence type="ECO:0000256" key="4">
    <source>
        <dbReference type="ARBA" id="ARBA00023136"/>
    </source>
</evidence>
<feature type="domain" description="Sodium/calcium exchanger membrane region" evidence="6">
    <location>
        <begin position="7"/>
        <end position="144"/>
    </location>
</feature>
<comment type="subcellular location">
    <subcellularLocation>
        <location evidence="1">Membrane</location>
        <topology evidence="1">Multi-pass membrane protein</topology>
    </subcellularLocation>
</comment>
<evidence type="ECO:0000256" key="3">
    <source>
        <dbReference type="ARBA" id="ARBA00022989"/>
    </source>
</evidence>
<dbReference type="EMBL" id="JBHRSZ010000002">
    <property type="protein sequence ID" value="MFC3150662.1"/>
    <property type="molecule type" value="Genomic_DNA"/>
</dbReference>
<dbReference type="InterPro" id="IPR004481">
    <property type="entry name" value="K/Na/Ca-exchanger"/>
</dbReference>
<dbReference type="RefSeq" id="WP_386717871.1">
    <property type="nucleotide sequence ID" value="NZ_JBHRSZ010000002.1"/>
</dbReference>
<evidence type="ECO:0000259" key="6">
    <source>
        <dbReference type="Pfam" id="PF01699"/>
    </source>
</evidence>
<evidence type="ECO:0000313" key="8">
    <source>
        <dbReference type="Proteomes" id="UP001595476"/>
    </source>
</evidence>
<accession>A0ABV7HA84</accession>